<dbReference type="eggNOG" id="COG4447">
    <property type="taxonomic scope" value="Bacteria"/>
</dbReference>
<evidence type="ECO:0000313" key="5">
    <source>
        <dbReference type="Proteomes" id="UP000001351"/>
    </source>
</evidence>
<evidence type="ECO:0000256" key="1">
    <source>
        <dbReference type="SAM" id="MobiDB-lite"/>
    </source>
</evidence>
<sequence>MFRLALISLVSMSLLSSCRSPGAQEAAVKLTVAYTFRTQCLVVSAQDGDSGEPEQQKLTSSLKQLQQGSAEAVAAVFRKATWSRTLRITATAYGNSSCEGSVLARKESTVALPETQIVEHRIDLAAPDEDGDGYIPLDQGGVDCNDSDPAFHPGIQEVCDNQDNNCDGNIDEGAGPNWYPDRDGDNFGDVKATPLASCAQPASQGTTQYVQDNSDCLDSNKEVFPRKDHSETRCDEVDDDCDGIVDDGFALKGETCNDPCPKGTYVCNSTRDGLACSGAPPKEPYYPDADGDGEGDARGANSGLKCPEEPSPSGTVANNTDCDDQDPYNARGNLEFCDAQDNNCNSSVDEENVCMGKGWKVRTDSALTGRNWRTVALTPTDWVWVAGDGGKLAIRKAAGESFLSLDEQCGAANWKAAWARSDGAVFLVGDNGQIAWHNGTTCNDRRSIDANSPLTSIVGRFDGNSTQLYAVSQWGKLYTWSPGGAVTQRFDLTNPAYLGIHAIDAAAQFLLVGGTNEYNRPNSGPLISSHPGNGDATQVVDHTLVNVPGNYKGYLTAVWMESSSFAYAVGDKGIVLRWNGNKNWSYVNLPADSPVVDYTSVVALSPYFVYITDTEGRIRLLKPSGWAPAPLYDGDRPLRDIAARAMDDIWAVGDNGLVVHFAE</sequence>
<dbReference type="PROSITE" id="PS51257">
    <property type="entry name" value="PROKAR_LIPOPROTEIN"/>
    <property type="match status" value="1"/>
</dbReference>
<dbReference type="KEGG" id="sur:STAUR_1784"/>
<feature type="region of interest" description="Disordered" evidence="1">
    <location>
        <begin position="278"/>
        <end position="324"/>
    </location>
</feature>
<gene>
    <name evidence="3" type="ordered locus">STAUR_1784</name>
    <name evidence="4" type="ORF">STIAU_3700</name>
</gene>
<evidence type="ECO:0000313" key="4">
    <source>
        <dbReference type="EMBL" id="EAU69439.1"/>
    </source>
</evidence>
<dbReference type="EMBL" id="CP002271">
    <property type="protein sequence ID" value="ADO69588.1"/>
    <property type="molecule type" value="Genomic_DNA"/>
</dbReference>
<evidence type="ECO:0000313" key="3">
    <source>
        <dbReference type="EMBL" id="ADO69588.1"/>
    </source>
</evidence>
<dbReference type="Pfam" id="PF11617">
    <property type="entry name" value="Cu-binding_MopE"/>
    <property type="match status" value="3"/>
</dbReference>
<feature type="chain" id="PRO_5010840449" evidence="2">
    <location>
        <begin position="24"/>
        <end position="663"/>
    </location>
</feature>
<reference evidence="3 5" key="2">
    <citation type="journal article" date="2011" name="Mol. Biol. Evol.">
        <title>Comparative genomic analysis of fruiting body formation in Myxococcales.</title>
        <authorList>
            <person name="Huntley S."/>
            <person name="Hamann N."/>
            <person name="Wegener-Feldbrugge S."/>
            <person name="Treuner-Lange A."/>
            <person name="Kube M."/>
            <person name="Reinhardt R."/>
            <person name="Klages S."/>
            <person name="Muller R."/>
            <person name="Ronning C.M."/>
            <person name="Nierman W.C."/>
            <person name="Sogaard-Andersen L."/>
        </authorList>
    </citation>
    <scope>NUCLEOTIDE SEQUENCE [LARGE SCALE GENOMIC DNA]</scope>
    <source>
        <strain evidence="3 5">DW4/3-1</strain>
    </source>
</reference>
<accession>Q09CD8</accession>
<evidence type="ECO:0000256" key="2">
    <source>
        <dbReference type="SAM" id="SignalP"/>
    </source>
</evidence>
<evidence type="ECO:0000313" key="6">
    <source>
        <dbReference type="Proteomes" id="UP000032702"/>
    </source>
</evidence>
<dbReference type="Proteomes" id="UP000032702">
    <property type="component" value="Unassembled WGS sequence"/>
</dbReference>
<dbReference type="EMBL" id="AAMD01000006">
    <property type="protein sequence ID" value="EAU69439.1"/>
    <property type="molecule type" value="Genomic_DNA"/>
</dbReference>
<keyword evidence="2" id="KW-0732">Signal</keyword>
<dbReference type="STRING" id="378806.STAUR_1784"/>
<dbReference type="InterPro" id="IPR021655">
    <property type="entry name" value="Put_metal-bd"/>
</dbReference>
<protein>
    <submittedName>
        <fullName evidence="3">Conserved uncharacterized protein</fullName>
    </submittedName>
</protein>
<proteinExistence type="predicted"/>
<feature type="signal peptide" evidence="2">
    <location>
        <begin position="1"/>
        <end position="23"/>
    </location>
</feature>
<name>Q09CD8_STIAD</name>
<dbReference type="OrthoDB" id="7156875at2"/>
<reference evidence="4 6" key="1">
    <citation type="submission" date="2006-04" db="EMBL/GenBank/DDBJ databases">
        <authorList>
            <person name="Nierman W.C."/>
        </authorList>
    </citation>
    <scope>NUCLEOTIDE SEQUENCE [LARGE SCALE GENOMIC DNA]</scope>
    <source>
        <strain evidence="4 6">DW4/3-1</strain>
    </source>
</reference>
<dbReference type="HOGENOM" id="CLU_027067_0_0_7"/>
<organism evidence="4 6">
    <name type="scientific">Stigmatella aurantiaca (strain DW4/3-1)</name>
    <dbReference type="NCBI Taxonomy" id="378806"/>
    <lineage>
        <taxon>Bacteria</taxon>
        <taxon>Pseudomonadati</taxon>
        <taxon>Myxococcota</taxon>
        <taxon>Myxococcia</taxon>
        <taxon>Myxococcales</taxon>
        <taxon>Cystobacterineae</taxon>
        <taxon>Archangiaceae</taxon>
        <taxon>Stigmatella</taxon>
    </lineage>
</organism>
<dbReference type="Proteomes" id="UP000001351">
    <property type="component" value="Chromosome"/>
</dbReference>
<dbReference type="SUPFAM" id="SSF82171">
    <property type="entry name" value="DPP6 N-terminal domain-like"/>
    <property type="match status" value="1"/>
</dbReference>
<keyword evidence="5" id="KW-1185">Reference proteome</keyword>
<dbReference type="AlphaFoldDB" id="Q09CD8"/>